<dbReference type="AlphaFoldDB" id="A0A0G4HMB4"/>
<reference evidence="1" key="1">
    <citation type="submission" date="2014-11" db="EMBL/GenBank/DDBJ databases">
        <authorList>
            <person name="Otto D Thomas"/>
            <person name="Naeem Raeece"/>
        </authorList>
    </citation>
    <scope>NUCLEOTIDE SEQUENCE</scope>
</reference>
<accession>A0A0G4HMB4</accession>
<sequence length="82" mass="8396">MNYGVCCGDPPRCQQEGVCLLYDSGALAGEWCVPCGGHLQPTCCGGDPQQPLCTKELKPCSGGATPSGRLCQGSGAIGFTEE</sequence>
<name>A0A0G4HMB4_9ALVE</name>
<protein>
    <submittedName>
        <fullName evidence="1">Uncharacterized protein</fullName>
    </submittedName>
</protein>
<evidence type="ECO:0000313" key="1">
    <source>
        <dbReference type="EMBL" id="CEM45300.1"/>
    </source>
</evidence>
<proteinExistence type="predicted"/>
<gene>
    <name evidence="1" type="ORF">Cvel_29034</name>
</gene>
<dbReference type="VEuPathDB" id="CryptoDB:Cvel_29034"/>
<dbReference type="EMBL" id="CDMZ01003149">
    <property type="protein sequence ID" value="CEM45300.1"/>
    <property type="molecule type" value="Genomic_DNA"/>
</dbReference>
<organism evidence="1">
    <name type="scientific">Chromera velia CCMP2878</name>
    <dbReference type="NCBI Taxonomy" id="1169474"/>
    <lineage>
        <taxon>Eukaryota</taxon>
        <taxon>Sar</taxon>
        <taxon>Alveolata</taxon>
        <taxon>Colpodellida</taxon>
        <taxon>Chromeraceae</taxon>
        <taxon>Chromera</taxon>
    </lineage>
</organism>